<sequence>MPYRNFLAPDFARRAHTTPEWIDWLADLDGVLVPVAPRHPHACQVCFGSSGYLDGGPATWSTCLNCRGYAGAVDSVIPITYSLDAGLESMLHRYKDFEGYDWLGWALSSLLHEFLEVHSGCVAAEAGGAVDVATIVPSNDQRAFNHLERLVLGVVEHDPLARLWHWDTAFLTRDPSKPRPARGHLAPDAYSVAPFVVEGSRVLLLDDTWTSGSSAASAAAALKRAGAARVVVLTLGRQLNLTTAYGSTREVFDDQSAEEWRLDTCVVCG</sequence>
<gene>
    <name evidence="1" type="ORF">EUA07_16315</name>
</gene>
<keyword evidence="2" id="KW-1185">Reference proteome</keyword>
<dbReference type="OrthoDB" id="3403421at2"/>
<dbReference type="EMBL" id="SDWU01000019">
    <property type="protein sequence ID" value="RYB99390.1"/>
    <property type="molecule type" value="Genomic_DNA"/>
</dbReference>
<dbReference type="RefSeq" id="WP_129456238.1">
    <property type="nucleotide sequence ID" value="NZ_JACXYX010000018.1"/>
</dbReference>
<reference evidence="1 2" key="1">
    <citation type="submission" date="2019-01" db="EMBL/GenBank/DDBJ databases">
        <title>Novel species of Nocardioides.</title>
        <authorList>
            <person name="Liu Q."/>
            <person name="Xin Y.-H."/>
        </authorList>
    </citation>
    <scope>NUCLEOTIDE SEQUENCE [LARGE SCALE GENOMIC DNA]</scope>
    <source>
        <strain evidence="1 2">CGMCC 4.6875</strain>
    </source>
</reference>
<dbReference type="AlphaFoldDB" id="A0A4Q2SC51"/>
<dbReference type="SUPFAM" id="SSF53271">
    <property type="entry name" value="PRTase-like"/>
    <property type="match status" value="1"/>
</dbReference>
<accession>A0A4Q2SC51</accession>
<dbReference type="InterPro" id="IPR029057">
    <property type="entry name" value="PRTase-like"/>
</dbReference>
<protein>
    <recommendedName>
        <fullName evidence="3">Phosphoribosyltransferase</fullName>
    </recommendedName>
</protein>
<dbReference type="PANTHER" id="PTHR47505:SF1">
    <property type="entry name" value="DNA UTILIZATION PROTEIN YHGH"/>
    <property type="match status" value="1"/>
</dbReference>
<organism evidence="1 2">
    <name type="scientific">Nocardioides ganghwensis</name>
    <dbReference type="NCBI Taxonomy" id="252230"/>
    <lineage>
        <taxon>Bacteria</taxon>
        <taxon>Bacillati</taxon>
        <taxon>Actinomycetota</taxon>
        <taxon>Actinomycetes</taxon>
        <taxon>Propionibacteriales</taxon>
        <taxon>Nocardioidaceae</taxon>
        <taxon>Nocardioides</taxon>
    </lineage>
</organism>
<dbReference type="Gene3D" id="3.40.50.2020">
    <property type="match status" value="1"/>
</dbReference>
<dbReference type="InterPro" id="IPR051910">
    <property type="entry name" value="ComF/GntX_DNA_util-trans"/>
</dbReference>
<dbReference type="Proteomes" id="UP000293291">
    <property type="component" value="Unassembled WGS sequence"/>
</dbReference>
<dbReference type="PANTHER" id="PTHR47505">
    <property type="entry name" value="DNA UTILIZATION PROTEIN YHGH"/>
    <property type="match status" value="1"/>
</dbReference>
<evidence type="ECO:0008006" key="3">
    <source>
        <dbReference type="Google" id="ProtNLM"/>
    </source>
</evidence>
<comment type="caution">
    <text evidence="1">The sequence shown here is derived from an EMBL/GenBank/DDBJ whole genome shotgun (WGS) entry which is preliminary data.</text>
</comment>
<evidence type="ECO:0000313" key="1">
    <source>
        <dbReference type="EMBL" id="RYB99390.1"/>
    </source>
</evidence>
<evidence type="ECO:0000313" key="2">
    <source>
        <dbReference type="Proteomes" id="UP000293291"/>
    </source>
</evidence>
<name>A0A4Q2SC51_9ACTN</name>
<proteinExistence type="predicted"/>